<evidence type="ECO:0000256" key="1">
    <source>
        <dbReference type="ARBA" id="ARBA00004418"/>
    </source>
</evidence>
<accession>A0A2T1HUH9</accession>
<dbReference type="GO" id="GO:0043190">
    <property type="term" value="C:ATP-binding cassette (ABC) transporter complex"/>
    <property type="evidence" value="ECO:0007669"/>
    <property type="project" value="InterPro"/>
</dbReference>
<dbReference type="PROSITE" id="PS51318">
    <property type="entry name" value="TAT"/>
    <property type="match status" value="1"/>
</dbReference>
<sequence length="537" mass="57941">MTDKIASNWTKADDAMVENAIRRGATRRELMQMLLAGGMAAAAGGSVLGRATAAVAQTPTSGGHLKAAGWSSSTADTLDPAKASLSTDYVRCCAFYNRLTFIDKSGTPQMELAESIDTKDAKVWTIKLRKGVTFHSGKTLSSADVVYSLKRHLDPAVGSKVNSIAKQISEVKPVDDLTVEVTLANPNADLPTILGTHHFMIIADGTTDFSKANGTGAFVCQTFEPGVRSVGVRNQNYWKSQKAHLDSFEFFAIPEDSARVNALLSGDIQLAASINPRSIRLVENQPGVVLSKSNSGGYTDLNMRLDMAPGDKQGFVEGVKLLLNREQIKNSALRGLAEVANDQPVPPSSPYFNTELKPRAFDPDKAKALFQKAGVLGQAIPVVASDAASSSIDMAVVLQQAGAGIGMNFDVKRVPSDGYWSNYWLKAPVHFGNINPRPTPDILFSLLYTSSAPWNESQYKSEKFDRMLVESRGLLDHAKRKQIYGEMQAMISNEAGTAIPVWIANVDAISSKLKGLEPNPLGGMMGYAFAEYVWLTA</sequence>
<proteinExistence type="inferred from homology"/>
<dbReference type="Gene3D" id="3.40.190.10">
    <property type="entry name" value="Periplasmic binding protein-like II"/>
    <property type="match status" value="1"/>
</dbReference>
<protein>
    <submittedName>
        <fullName evidence="4">ABC transporter substrate-binding protein</fullName>
    </submittedName>
</protein>
<dbReference type="EMBL" id="PVZS01000008">
    <property type="protein sequence ID" value="PSC05312.1"/>
    <property type="molecule type" value="Genomic_DNA"/>
</dbReference>
<dbReference type="Proteomes" id="UP000239772">
    <property type="component" value="Unassembled WGS sequence"/>
</dbReference>
<organism evidence="4 5">
    <name type="scientific">Alsobacter soli</name>
    <dbReference type="NCBI Taxonomy" id="2109933"/>
    <lineage>
        <taxon>Bacteria</taxon>
        <taxon>Pseudomonadati</taxon>
        <taxon>Pseudomonadota</taxon>
        <taxon>Alphaproteobacteria</taxon>
        <taxon>Hyphomicrobiales</taxon>
        <taxon>Alsobacteraceae</taxon>
        <taxon>Alsobacter</taxon>
    </lineage>
</organism>
<dbReference type="PIRSF" id="PIRSF002741">
    <property type="entry name" value="MppA"/>
    <property type="match status" value="1"/>
</dbReference>
<dbReference type="AlphaFoldDB" id="A0A2T1HUH9"/>
<dbReference type="PANTHER" id="PTHR30290">
    <property type="entry name" value="PERIPLASMIC BINDING COMPONENT OF ABC TRANSPORTER"/>
    <property type="match status" value="1"/>
</dbReference>
<dbReference type="OrthoDB" id="9803988at2"/>
<evidence type="ECO:0000256" key="2">
    <source>
        <dbReference type="ARBA" id="ARBA00005695"/>
    </source>
</evidence>
<reference evidence="5" key="1">
    <citation type="submission" date="2018-03" db="EMBL/GenBank/DDBJ databases">
        <authorList>
            <person name="Sun L."/>
            <person name="Liu H."/>
            <person name="Chen W."/>
            <person name="Huang K."/>
            <person name="Liu W."/>
            <person name="Gao X."/>
        </authorList>
    </citation>
    <scope>NUCLEOTIDE SEQUENCE [LARGE SCALE GENOMIC DNA]</scope>
    <source>
        <strain evidence="5">SH9</strain>
    </source>
</reference>
<dbReference type="InterPro" id="IPR030678">
    <property type="entry name" value="Peptide/Ni-bd"/>
</dbReference>
<dbReference type="RefSeq" id="WP_106336322.1">
    <property type="nucleotide sequence ID" value="NZ_PVZS01000008.1"/>
</dbReference>
<dbReference type="GO" id="GO:0015833">
    <property type="term" value="P:peptide transport"/>
    <property type="evidence" value="ECO:0007669"/>
    <property type="project" value="TreeGrafter"/>
</dbReference>
<dbReference type="InterPro" id="IPR039424">
    <property type="entry name" value="SBP_5"/>
</dbReference>
<dbReference type="GO" id="GO:1904680">
    <property type="term" value="F:peptide transmembrane transporter activity"/>
    <property type="evidence" value="ECO:0007669"/>
    <property type="project" value="TreeGrafter"/>
</dbReference>
<gene>
    <name evidence="4" type="ORF">SLNSH_08900</name>
</gene>
<comment type="caution">
    <text evidence="4">The sequence shown here is derived from an EMBL/GenBank/DDBJ whole genome shotgun (WGS) entry which is preliminary data.</text>
</comment>
<feature type="domain" description="Solute-binding protein family 5" evidence="3">
    <location>
        <begin position="108"/>
        <end position="453"/>
    </location>
</feature>
<dbReference type="SUPFAM" id="SSF53850">
    <property type="entry name" value="Periplasmic binding protein-like II"/>
    <property type="match status" value="1"/>
</dbReference>
<dbReference type="GO" id="GO:0030288">
    <property type="term" value="C:outer membrane-bounded periplasmic space"/>
    <property type="evidence" value="ECO:0007669"/>
    <property type="project" value="UniProtKB-ARBA"/>
</dbReference>
<dbReference type="Pfam" id="PF00496">
    <property type="entry name" value="SBP_bac_5"/>
    <property type="match status" value="1"/>
</dbReference>
<evidence type="ECO:0000313" key="5">
    <source>
        <dbReference type="Proteomes" id="UP000239772"/>
    </source>
</evidence>
<dbReference type="InterPro" id="IPR006311">
    <property type="entry name" value="TAT_signal"/>
</dbReference>
<keyword evidence="5" id="KW-1185">Reference proteome</keyword>
<dbReference type="Gene3D" id="3.90.76.10">
    <property type="entry name" value="Dipeptide-binding Protein, Domain 1"/>
    <property type="match status" value="1"/>
</dbReference>
<evidence type="ECO:0000259" key="3">
    <source>
        <dbReference type="Pfam" id="PF00496"/>
    </source>
</evidence>
<dbReference type="Gene3D" id="3.10.105.10">
    <property type="entry name" value="Dipeptide-binding Protein, Domain 3"/>
    <property type="match status" value="1"/>
</dbReference>
<evidence type="ECO:0000313" key="4">
    <source>
        <dbReference type="EMBL" id="PSC05312.1"/>
    </source>
</evidence>
<comment type="subcellular location">
    <subcellularLocation>
        <location evidence="1">Periplasm</location>
    </subcellularLocation>
</comment>
<dbReference type="InterPro" id="IPR000914">
    <property type="entry name" value="SBP_5_dom"/>
</dbReference>
<dbReference type="CDD" id="cd08503">
    <property type="entry name" value="PBP2_NikA_DppA_OppA_like_17"/>
    <property type="match status" value="1"/>
</dbReference>
<comment type="similarity">
    <text evidence="2">Belongs to the bacterial solute-binding protein 5 family.</text>
</comment>
<name>A0A2T1HUH9_9HYPH</name>